<accession>A0A0F0CQH7</accession>
<reference evidence="1 2" key="1">
    <citation type="submission" date="2015-02" db="EMBL/GenBank/DDBJ databases">
        <title>Single-cell genomics of uncultivated deep-branching MTB reveals a conserved set of magnetosome genes.</title>
        <authorList>
            <person name="Kolinko S."/>
            <person name="Richter M."/>
            <person name="Glockner F.O."/>
            <person name="Brachmann A."/>
            <person name="Schuler D."/>
        </authorList>
    </citation>
    <scope>NUCLEOTIDE SEQUENCE [LARGE SCALE GENOMIC DNA]</scope>
    <source>
        <strain evidence="1">SKK-01</strain>
    </source>
</reference>
<protein>
    <submittedName>
        <fullName evidence="1">Uncharacterized protein</fullName>
    </submittedName>
</protein>
<dbReference type="EMBL" id="JYNY01000377">
    <property type="protein sequence ID" value="KJJ84259.1"/>
    <property type="molecule type" value="Genomic_DNA"/>
</dbReference>
<dbReference type="Proteomes" id="UP000033428">
    <property type="component" value="Unassembled WGS sequence"/>
</dbReference>
<name>A0A0F0CQH7_9BACT</name>
<evidence type="ECO:0000313" key="1">
    <source>
        <dbReference type="EMBL" id="KJJ84259.1"/>
    </source>
</evidence>
<evidence type="ECO:0000313" key="2">
    <source>
        <dbReference type="Proteomes" id="UP000033428"/>
    </source>
</evidence>
<comment type="caution">
    <text evidence="1">The sequence shown here is derived from an EMBL/GenBank/DDBJ whole genome shotgun (WGS) entry which is preliminary data.</text>
</comment>
<proteinExistence type="predicted"/>
<keyword evidence="2" id="KW-1185">Reference proteome</keyword>
<organism evidence="1 2">
    <name type="scientific">Candidatus Omnitrophus magneticus</name>
    <dbReference type="NCBI Taxonomy" id="1609969"/>
    <lineage>
        <taxon>Bacteria</taxon>
        <taxon>Pseudomonadati</taxon>
        <taxon>Candidatus Omnitrophota</taxon>
        <taxon>Candidatus Omnitrophus</taxon>
    </lineage>
</organism>
<dbReference type="AlphaFoldDB" id="A0A0F0CQH7"/>
<gene>
    <name evidence="1" type="ORF">OMAG_001876</name>
</gene>
<sequence length="174" mass="20461">MLGIQSQKRSPHTLPFHLRPVQHSRRFLAQNPRFAVLLLLSRSLCLLCLLSKTKNISVTIPDIELLHPVPSRGNILDNINPILFERIVELADIIYITIKSCGCADRNAFKRLDIFPIYILAHKHHEHIIPVDHCIDIFFFISKFGFNCFFVFWNEHGYFKTKFLSIKFYRFNHI</sequence>